<organism evidence="13 14">
    <name type="scientific">Stieleria varia</name>
    <dbReference type="NCBI Taxonomy" id="2528005"/>
    <lineage>
        <taxon>Bacteria</taxon>
        <taxon>Pseudomonadati</taxon>
        <taxon>Planctomycetota</taxon>
        <taxon>Planctomycetia</taxon>
        <taxon>Pirellulales</taxon>
        <taxon>Pirellulaceae</taxon>
        <taxon>Stieleria</taxon>
    </lineage>
</organism>
<keyword evidence="4 13" id="KW-0808">Transferase</keyword>
<evidence type="ECO:0000313" key="13">
    <source>
        <dbReference type="EMBL" id="TWU02632.1"/>
    </source>
</evidence>
<evidence type="ECO:0000256" key="5">
    <source>
        <dbReference type="ARBA" id="ARBA00022741"/>
    </source>
</evidence>
<feature type="compositionally biased region" description="Low complexity" evidence="9">
    <location>
        <begin position="423"/>
        <end position="437"/>
    </location>
</feature>
<dbReference type="InterPro" id="IPR036890">
    <property type="entry name" value="HATPase_C_sf"/>
</dbReference>
<gene>
    <name evidence="13" type="primary">fixL_2</name>
    <name evidence="13" type="ORF">Pla52n_36880</name>
</gene>
<dbReference type="InterPro" id="IPR003594">
    <property type="entry name" value="HATPase_dom"/>
</dbReference>
<dbReference type="SMART" id="SM00091">
    <property type="entry name" value="PAS"/>
    <property type="match status" value="1"/>
</dbReference>
<dbReference type="Gene3D" id="3.30.565.10">
    <property type="entry name" value="Histidine kinase-like ATPase, C-terminal domain"/>
    <property type="match status" value="1"/>
</dbReference>
<keyword evidence="5" id="KW-0547">Nucleotide-binding</keyword>
<keyword evidence="10" id="KW-1133">Transmembrane helix</keyword>
<dbReference type="SMART" id="SM00388">
    <property type="entry name" value="HisKA"/>
    <property type="match status" value="1"/>
</dbReference>
<feature type="transmembrane region" description="Helical" evidence="10">
    <location>
        <begin position="52"/>
        <end position="70"/>
    </location>
</feature>
<evidence type="ECO:0000313" key="14">
    <source>
        <dbReference type="Proteomes" id="UP000320176"/>
    </source>
</evidence>
<dbReference type="InterPro" id="IPR004358">
    <property type="entry name" value="Sig_transdc_His_kin-like_C"/>
</dbReference>
<feature type="domain" description="PAS" evidence="12">
    <location>
        <begin position="81"/>
        <end position="127"/>
    </location>
</feature>
<dbReference type="SMART" id="SM00387">
    <property type="entry name" value="HATPase_c"/>
    <property type="match status" value="1"/>
</dbReference>
<dbReference type="Pfam" id="PF00989">
    <property type="entry name" value="PAS"/>
    <property type="match status" value="1"/>
</dbReference>
<dbReference type="InterPro" id="IPR035965">
    <property type="entry name" value="PAS-like_dom_sf"/>
</dbReference>
<dbReference type="GO" id="GO:0005524">
    <property type="term" value="F:ATP binding"/>
    <property type="evidence" value="ECO:0007669"/>
    <property type="project" value="UniProtKB-KW"/>
</dbReference>
<dbReference type="CDD" id="cd00082">
    <property type="entry name" value="HisKA"/>
    <property type="match status" value="1"/>
</dbReference>
<evidence type="ECO:0000256" key="10">
    <source>
        <dbReference type="SAM" id="Phobius"/>
    </source>
</evidence>
<evidence type="ECO:0000256" key="8">
    <source>
        <dbReference type="ARBA" id="ARBA00023012"/>
    </source>
</evidence>
<dbReference type="EMBL" id="SJPN01000004">
    <property type="protein sequence ID" value="TWU02632.1"/>
    <property type="molecule type" value="Genomic_DNA"/>
</dbReference>
<feature type="region of interest" description="Disordered" evidence="9">
    <location>
        <begin position="422"/>
        <end position="451"/>
    </location>
</feature>
<dbReference type="PROSITE" id="PS50109">
    <property type="entry name" value="HIS_KIN"/>
    <property type="match status" value="1"/>
</dbReference>
<dbReference type="CDD" id="cd00130">
    <property type="entry name" value="PAS"/>
    <property type="match status" value="1"/>
</dbReference>
<keyword evidence="10" id="KW-0812">Transmembrane</keyword>
<evidence type="ECO:0000256" key="3">
    <source>
        <dbReference type="ARBA" id="ARBA00022553"/>
    </source>
</evidence>
<reference evidence="13 14" key="1">
    <citation type="submission" date="2019-02" db="EMBL/GenBank/DDBJ databases">
        <title>Deep-cultivation of Planctomycetes and their phenomic and genomic characterization uncovers novel biology.</title>
        <authorList>
            <person name="Wiegand S."/>
            <person name="Jogler M."/>
            <person name="Boedeker C."/>
            <person name="Pinto D."/>
            <person name="Vollmers J."/>
            <person name="Rivas-Marin E."/>
            <person name="Kohn T."/>
            <person name="Peeters S.H."/>
            <person name="Heuer A."/>
            <person name="Rast P."/>
            <person name="Oberbeckmann S."/>
            <person name="Bunk B."/>
            <person name="Jeske O."/>
            <person name="Meyerdierks A."/>
            <person name="Storesund J.E."/>
            <person name="Kallscheuer N."/>
            <person name="Luecker S."/>
            <person name="Lage O.M."/>
            <person name="Pohl T."/>
            <person name="Merkel B.J."/>
            <person name="Hornburger P."/>
            <person name="Mueller R.-W."/>
            <person name="Bruemmer F."/>
            <person name="Labrenz M."/>
            <person name="Spormann A.M."/>
            <person name="Op Den Camp H."/>
            <person name="Overmann J."/>
            <person name="Amann R."/>
            <person name="Jetten M.S.M."/>
            <person name="Mascher T."/>
            <person name="Medema M.H."/>
            <person name="Devos D.P."/>
            <person name="Kaster A.-K."/>
            <person name="Ovreas L."/>
            <person name="Rohde M."/>
            <person name="Galperin M.Y."/>
            <person name="Jogler C."/>
        </authorList>
    </citation>
    <scope>NUCLEOTIDE SEQUENCE [LARGE SCALE GENOMIC DNA]</scope>
    <source>
        <strain evidence="13 14">Pla52n</strain>
    </source>
</reference>
<comment type="catalytic activity">
    <reaction evidence="1">
        <text>ATP + protein L-histidine = ADP + protein N-phospho-L-histidine.</text>
        <dbReference type="EC" id="2.7.13.3"/>
    </reaction>
</comment>
<keyword evidence="8" id="KW-0902">Two-component regulatory system</keyword>
<dbReference type="NCBIfam" id="TIGR00229">
    <property type="entry name" value="sensory_box"/>
    <property type="match status" value="1"/>
</dbReference>
<dbReference type="PROSITE" id="PS50112">
    <property type="entry name" value="PAS"/>
    <property type="match status" value="1"/>
</dbReference>
<dbReference type="PANTHER" id="PTHR43065:SF10">
    <property type="entry name" value="PEROXIDE STRESS-ACTIVATED HISTIDINE KINASE MAK3"/>
    <property type="match status" value="1"/>
</dbReference>
<dbReference type="SUPFAM" id="SSF55785">
    <property type="entry name" value="PYP-like sensor domain (PAS domain)"/>
    <property type="match status" value="1"/>
</dbReference>
<dbReference type="SUPFAM" id="SSF47384">
    <property type="entry name" value="Homodimeric domain of signal transducing histidine kinase"/>
    <property type="match status" value="1"/>
</dbReference>
<dbReference type="Pfam" id="PF02518">
    <property type="entry name" value="HATPase_c"/>
    <property type="match status" value="1"/>
</dbReference>
<dbReference type="Pfam" id="PF00512">
    <property type="entry name" value="HisKA"/>
    <property type="match status" value="1"/>
</dbReference>
<evidence type="ECO:0000256" key="4">
    <source>
        <dbReference type="ARBA" id="ARBA00022679"/>
    </source>
</evidence>
<keyword evidence="3" id="KW-0597">Phosphoprotein</keyword>
<dbReference type="SUPFAM" id="SSF55874">
    <property type="entry name" value="ATPase domain of HSP90 chaperone/DNA topoisomerase II/histidine kinase"/>
    <property type="match status" value="1"/>
</dbReference>
<name>A0A5C6AUE4_9BACT</name>
<dbReference type="GO" id="GO:0000155">
    <property type="term" value="F:phosphorelay sensor kinase activity"/>
    <property type="evidence" value="ECO:0007669"/>
    <property type="project" value="InterPro"/>
</dbReference>
<feature type="transmembrane region" description="Helical" evidence="10">
    <location>
        <begin position="18"/>
        <end position="40"/>
    </location>
</feature>
<evidence type="ECO:0000259" key="11">
    <source>
        <dbReference type="PROSITE" id="PS50109"/>
    </source>
</evidence>
<feature type="domain" description="Histidine kinase" evidence="11">
    <location>
        <begin position="216"/>
        <end position="423"/>
    </location>
</feature>
<feature type="compositionally biased region" description="Basic and acidic residues" evidence="9">
    <location>
        <begin position="438"/>
        <end position="451"/>
    </location>
</feature>
<dbReference type="Gene3D" id="1.10.287.130">
    <property type="match status" value="1"/>
</dbReference>
<dbReference type="PRINTS" id="PR00344">
    <property type="entry name" value="BCTRLSENSOR"/>
</dbReference>
<dbReference type="InterPro" id="IPR036097">
    <property type="entry name" value="HisK_dim/P_sf"/>
</dbReference>
<dbReference type="Gene3D" id="3.30.450.20">
    <property type="entry name" value="PAS domain"/>
    <property type="match status" value="1"/>
</dbReference>
<evidence type="ECO:0000256" key="1">
    <source>
        <dbReference type="ARBA" id="ARBA00000085"/>
    </source>
</evidence>
<evidence type="ECO:0000256" key="7">
    <source>
        <dbReference type="ARBA" id="ARBA00022840"/>
    </source>
</evidence>
<dbReference type="InterPro" id="IPR000014">
    <property type="entry name" value="PAS"/>
</dbReference>
<evidence type="ECO:0000256" key="2">
    <source>
        <dbReference type="ARBA" id="ARBA00012438"/>
    </source>
</evidence>
<dbReference type="EC" id="2.7.13.3" evidence="2"/>
<comment type="caution">
    <text evidence="13">The sequence shown here is derived from an EMBL/GenBank/DDBJ whole genome shotgun (WGS) entry which is preliminary data.</text>
</comment>
<evidence type="ECO:0000259" key="12">
    <source>
        <dbReference type="PROSITE" id="PS50112"/>
    </source>
</evidence>
<proteinExistence type="predicted"/>
<keyword evidence="14" id="KW-1185">Reference proteome</keyword>
<evidence type="ECO:0000256" key="9">
    <source>
        <dbReference type="SAM" id="MobiDB-lite"/>
    </source>
</evidence>
<keyword evidence="10" id="KW-0472">Membrane</keyword>
<protein>
    <recommendedName>
        <fullName evidence="2">histidine kinase</fullName>
        <ecNumber evidence="2">2.7.13.3</ecNumber>
    </recommendedName>
</protein>
<dbReference type="InterPro" id="IPR013767">
    <property type="entry name" value="PAS_fold"/>
</dbReference>
<dbReference type="InterPro" id="IPR003661">
    <property type="entry name" value="HisK_dim/P_dom"/>
</dbReference>
<dbReference type="InterPro" id="IPR005467">
    <property type="entry name" value="His_kinase_dom"/>
</dbReference>
<sequence>MPYSATALSSILRSPTRILAVVLLVVFVAEVGVMFVLPYIMPSFFGESGRAFLDAVMLTLICAPVLWWVIIGPLRRVAVQEHLRSETIVANASEGILTFDSNGRILSCNRACSELFSIPADAVVGSSTKRLMPGIPQSLENLPRDFRSTFQDASGQSFPIQVSISEYPSELGQLRIAIIRDLTQSEQAEQERLMMARETEALRAQQMTTLAQLATGVAHEIRNPLTSIKMLIQVNRSLFAEEGFPTDDLELVEQEIRRMERSVNSLLDFARPEKGETSKFSIQHAIHNAVKLIDGRCKSQSVTLRLHCPSDPILIWGDASQIQQLMLNLTLNSLDAMPEGGDLEIKVSASEQEVCVHVADTGTGISDSMLPKLFTPFATSKPNGVGLGLGICRQIAESHRGTLTGANGSTQGAVFQLTLPIASEGSGDGQSSPSSSADSDKSSGEESCKAC</sequence>
<keyword evidence="7" id="KW-0067">ATP-binding</keyword>
<dbReference type="PANTHER" id="PTHR43065">
    <property type="entry name" value="SENSOR HISTIDINE KINASE"/>
    <property type="match status" value="1"/>
</dbReference>
<accession>A0A5C6AUE4</accession>
<evidence type="ECO:0000256" key="6">
    <source>
        <dbReference type="ARBA" id="ARBA00022777"/>
    </source>
</evidence>
<dbReference type="AlphaFoldDB" id="A0A5C6AUE4"/>
<keyword evidence="6" id="KW-0418">Kinase</keyword>
<dbReference type="GO" id="GO:0006355">
    <property type="term" value="P:regulation of DNA-templated transcription"/>
    <property type="evidence" value="ECO:0007669"/>
    <property type="project" value="InterPro"/>
</dbReference>
<dbReference type="Proteomes" id="UP000320176">
    <property type="component" value="Unassembled WGS sequence"/>
</dbReference>